<name>A0A1Y3M655_9BACI</name>
<evidence type="ECO:0000259" key="2">
    <source>
        <dbReference type="Pfam" id="PF03432"/>
    </source>
</evidence>
<dbReference type="RefSeq" id="WP_088094702.1">
    <property type="nucleotide sequence ID" value="NZ_JBALMA010000069.1"/>
</dbReference>
<feature type="compositionally biased region" description="Basic residues" evidence="1">
    <location>
        <begin position="373"/>
        <end position="383"/>
    </location>
</feature>
<organism evidence="3 4">
    <name type="scientific">Bacillus pseudomycoides</name>
    <dbReference type="NCBI Taxonomy" id="64104"/>
    <lineage>
        <taxon>Bacteria</taxon>
        <taxon>Bacillati</taxon>
        <taxon>Bacillota</taxon>
        <taxon>Bacilli</taxon>
        <taxon>Bacillales</taxon>
        <taxon>Bacillaceae</taxon>
        <taxon>Bacillus</taxon>
        <taxon>Bacillus cereus group</taxon>
    </lineage>
</organism>
<sequence length="392" mass="44899">MATIKLGSTKNANALLKYAEKRSEVSCGVNCDVEYVRSQMTATREIWGKNGGVQAHHVVQSFKPGEVTPELANQIGQELAKKIAKGHEVAVYTHADKDHIHNHIVINSVNVETGKKYVDNAKNLYFIREQSDKLCEQHDLSVVKEPSAKQRYHQAEYGLAKRGEVSWKDELRQAIDHVKDQTTNVEDFKDLLQQNFGVEVKERGQHFSFKHPDVGRFVRGKTLGLDYERGTIENEFSRQIESSEERRVSETYTRVAEESRGQSGINGSTERVHQCTDGQRYQYENGNEQRIDSNAEDKRGNTEGDAFDFRKAKSALEREQRNSTEDFGKWKERDGSKQPTNSLSSPKHSKQPKRTNGRNQERHGTRDSQHEHKSTKKITKSRRKEQSIDFEP</sequence>
<feature type="compositionally biased region" description="Polar residues" evidence="1">
    <location>
        <begin position="337"/>
        <end position="346"/>
    </location>
</feature>
<gene>
    <name evidence="3" type="ORF">BW425_26795</name>
</gene>
<protein>
    <recommendedName>
        <fullName evidence="2">MobA/VirD2-like nuclease domain-containing protein</fullName>
    </recommendedName>
</protein>
<dbReference type="EMBL" id="MWPX01000078">
    <property type="protein sequence ID" value="OUM45905.1"/>
    <property type="molecule type" value="Genomic_DNA"/>
</dbReference>
<comment type="caution">
    <text evidence="3">The sequence shown here is derived from an EMBL/GenBank/DDBJ whole genome shotgun (WGS) entry which is preliminary data.</text>
</comment>
<feature type="compositionally biased region" description="Polar residues" evidence="1">
    <location>
        <begin position="276"/>
        <end position="286"/>
    </location>
</feature>
<dbReference type="InterPro" id="IPR005094">
    <property type="entry name" value="Endonuclease_MobA/VirD2"/>
</dbReference>
<evidence type="ECO:0000256" key="1">
    <source>
        <dbReference type="SAM" id="MobiDB-lite"/>
    </source>
</evidence>
<feature type="domain" description="MobA/VirD2-like nuclease" evidence="2">
    <location>
        <begin position="21"/>
        <end position="140"/>
    </location>
</feature>
<dbReference type="Pfam" id="PF03432">
    <property type="entry name" value="Relaxase"/>
    <property type="match status" value="1"/>
</dbReference>
<proteinExistence type="predicted"/>
<feature type="compositionally biased region" description="Basic and acidic residues" evidence="1">
    <location>
        <begin position="359"/>
        <end position="372"/>
    </location>
</feature>
<dbReference type="Proteomes" id="UP000195321">
    <property type="component" value="Unassembled WGS sequence"/>
</dbReference>
<feature type="compositionally biased region" description="Basic and acidic residues" evidence="1">
    <location>
        <begin position="287"/>
        <end position="336"/>
    </location>
</feature>
<evidence type="ECO:0000313" key="3">
    <source>
        <dbReference type="EMBL" id="OUM45905.1"/>
    </source>
</evidence>
<evidence type="ECO:0000313" key="4">
    <source>
        <dbReference type="Proteomes" id="UP000195321"/>
    </source>
</evidence>
<dbReference type="AlphaFoldDB" id="A0A1Y3M655"/>
<reference evidence="3 4" key="1">
    <citation type="submission" date="2017-02" db="EMBL/GenBank/DDBJ databases">
        <title>Bacillus pseudomycoides isolate FSL K6-0042.</title>
        <authorList>
            <person name="Kovac J."/>
        </authorList>
    </citation>
    <scope>NUCLEOTIDE SEQUENCE [LARGE SCALE GENOMIC DNA]</scope>
    <source>
        <strain evidence="3 4">FSL K6-0042</strain>
    </source>
</reference>
<feature type="compositionally biased region" description="Basic residues" evidence="1">
    <location>
        <begin position="347"/>
        <end position="356"/>
    </location>
</feature>
<feature type="region of interest" description="Disordered" evidence="1">
    <location>
        <begin position="238"/>
        <end position="392"/>
    </location>
</feature>
<feature type="compositionally biased region" description="Basic and acidic residues" evidence="1">
    <location>
        <begin position="238"/>
        <end position="260"/>
    </location>
</feature>
<accession>A0A1Y3M655</accession>